<keyword evidence="11" id="KW-1185">Reference proteome</keyword>
<feature type="transmembrane region" description="Helical" evidence="8">
    <location>
        <begin position="450"/>
        <end position="469"/>
    </location>
</feature>
<dbReference type="NCBIfam" id="NF009310">
    <property type="entry name" value="PRK12668.1"/>
    <property type="match status" value="1"/>
</dbReference>
<dbReference type="AlphaFoldDB" id="A0A7X6DNU4"/>
<evidence type="ECO:0000256" key="3">
    <source>
        <dbReference type="ARBA" id="ARBA00022692"/>
    </source>
</evidence>
<evidence type="ECO:0000259" key="9">
    <source>
        <dbReference type="Pfam" id="PF00361"/>
    </source>
</evidence>
<protein>
    <submittedName>
        <fullName evidence="10">Na(+)/H(+) antiporter subunit D</fullName>
    </submittedName>
</protein>
<evidence type="ECO:0000256" key="8">
    <source>
        <dbReference type="SAM" id="Phobius"/>
    </source>
</evidence>
<dbReference type="PANTHER" id="PTHR42682">
    <property type="entry name" value="HYDROGENASE-4 COMPONENT F"/>
    <property type="match status" value="1"/>
</dbReference>
<feature type="transmembrane region" description="Helical" evidence="8">
    <location>
        <begin position="370"/>
        <end position="389"/>
    </location>
</feature>
<evidence type="ECO:0000256" key="6">
    <source>
        <dbReference type="ARBA" id="ARBA00023136"/>
    </source>
</evidence>
<name>A0A7X6DNU4_9BACT</name>
<comment type="caution">
    <text evidence="10">The sequence shown here is derived from an EMBL/GenBank/DDBJ whole genome shotgun (WGS) entry which is preliminary data.</text>
</comment>
<sequence length="621" mass="68088">MIEWVHPGLLLILGAALIPFLKGKVKEGYLVALPAAAFLLVVFLDPGRYGVFNFLGNELVMGRVDKMSLVFSYIFTLMATIGMVYALHVKNDLEHIAALTYAGSALGVVFSGDLFTLFLFWEIMAFASVMLVWARGKEGEAPGFRYLLVHVFGGVALLAGIVIHATETKTLLFDALPHGGWGGSLILLGFLVNAAAPPLHAWLPDAYPEATVTGTVFLSAFTTKTAVYVLARGYAGMELLMWLGAFMALYGVGYAMIENNIRRLLAYHIVSQVGFMVAGIGIGTQLAINGAVAHAFAHILYKALLMMGMGSVIFMTGKRKATELGGLYKTMPITFVLFMIGGFSISGVPLMSGFISKSMTISAAGEAHRIAIYVMLMLASCGTFISTTLKLPYAVFLGEDKKIPAKDPPVNMIWGMGLAAFFCILLGVWPTLLYQLLPNAVEYHPYTLEHLFQSFQLLAATGLVFLLFLKKLHPEPTISLDTDIVYRKGGEGLLWAANNPIAEYEAFVTEAYNNVIIQPMKRFVAACRRFDVGVIDGAVNAIGRGIFGGSWYSNLIENYVVYGFINMVGYSNHVLARIFRRLQTGSVHNYAMVIIVGIFFLVNIYWMFKEQIKGLMMVMLQ</sequence>
<keyword evidence="4 8" id="KW-1133">Transmembrane helix</keyword>
<dbReference type="RefSeq" id="WP_168058870.1">
    <property type="nucleotide sequence ID" value="NZ_VTOW01000001.1"/>
</dbReference>
<gene>
    <name evidence="10" type="ORF">MNODULE_07775</name>
</gene>
<dbReference type="PANTHER" id="PTHR42682:SF4">
    <property type="entry name" value="NADH-UBIQUINONE_PLASTOQUINONE"/>
    <property type="match status" value="1"/>
</dbReference>
<feature type="transmembrane region" description="Helical" evidence="8">
    <location>
        <begin position="33"/>
        <end position="55"/>
    </location>
</feature>
<feature type="domain" description="NADH:quinone oxidoreductase/Mrp antiporter transmembrane" evidence="9">
    <location>
        <begin position="111"/>
        <end position="380"/>
    </location>
</feature>
<dbReference type="Pfam" id="PF00361">
    <property type="entry name" value="Proton_antipo_M"/>
    <property type="match status" value="1"/>
</dbReference>
<dbReference type="GO" id="GO:0005886">
    <property type="term" value="C:plasma membrane"/>
    <property type="evidence" value="ECO:0007669"/>
    <property type="project" value="UniProtKB-SubCell"/>
</dbReference>
<feature type="transmembrane region" description="Helical" evidence="8">
    <location>
        <begin position="264"/>
        <end position="283"/>
    </location>
</feature>
<feature type="transmembrane region" description="Helical" evidence="8">
    <location>
        <begin position="327"/>
        <end position="350"/>
    </location>
</feature>
<dbReference type="InterPro" id="IPR052175">
    <property type="entry name" value="ComplexI-like_HydComp"/>
</dbReference>
<evidence type="ECO:0000256" key="7">
    <source>
        <dbReference type="RuleBase" id="RU000320"/>
    </source>
</evidence>
<feature type="transmembrane region" description="Helical" evidence="8">
    <location>
        <begin position="587"/>
        <end position="608"/>
    </location>
</feature>
<reference evidence="10 11" key="1">
    <citation type="journal article" date="2020" name="Nature">
        <title>Bacterial chemolithoautotrophy via manganese oxidation.</title>
        <authorList>
            <person name="Yu H."/>
            <person name="Leadbetter J.R."/>
        </authorList>
    </citation>
    <scope>NUCLEOTIDE SEQUENCE [LARGE SCALE GENOMIC DNA]</scope>
    <source>
        <strain evidence="10 11">Mn-1</strain>
    </source>
</reference>
<organism evidence="10 11">
    <name type="scientific">Candidatus Manganitrophus noduliformans</name>
    <dbReference type="NCBI Taxonomy" id="2606439"/>
    <lineage>
        <taxon>Bacteria</taxon>
        <taxon>Pseudomonadati</taxon>
        <taxon>Nitrospirota</taxon>
        <taxon>Nitrospiria</taxon>
        <taxon>Candidatus Troglogloeales</taxon>
        <taxon>Candidatus Manganitrophaceae</taxon>
        <taxon>Candidatus Manganitrophus</taxon>
    </lineage>
</organism>
<proteinExistence type="predicted"/>
<evidence type="ECO:0000256" key="2">
    <source>
        <dbReference type="ARBA" id="ARBA00022475"/>
    </source>
</evidence>
<dbReference type="InterPro" id="IPR001750">
    <property type="entry name" value="ND/Mrp_TM"/>
</dbReference>
<dbReference type="PRINTS" id="PR01434">
    <property type="entry name" value="NADHDHGNASE5"/>
</dbReference>
<dbReference type="Gene3D" id="1.20.5.2700">
    <property type="match status" value="1"/>
</dbReference>
<feature type="transmembrane region" description="Helical" evidence="8">
    <location>
        <begin position="410"/>
        <end position="430"/>
    </location>
</feature>
<dbReference type="EMBL" id="VTOW01000001">
    <property type="protein sequence ID" value="NKE70632.1"/>
    <property type="molecule type" value="Genomic_DNA"/>
</dbReference>
<feature type="transmembrane region" description="Helical" evidence="8">
    <location>
        <begin position="295"/>
        <end position="315"/>
    </location>
</feature>
<accession>A0A7X6DNU4</accession>
<evidence type="ECO:0000256" key="4">
    <source>
        <dbReference type="ARBA" id="ARBA00022989"/>
    </source>
</evidence>
<evidence type="ECO:0000256" key="1">
    <source>
        <dbReference type="ARBA" id="ARBA00004651"/>
    </source>
</evidence>
<feature type="transmembrane region" description="Helical" evidence="8">
    <location>
        <begin position="108"/>
        <end position="134"/>
    </location>
</feature>
<evidence type="ECO:0000313" key="10">
    <source>
        <dbReference type="EMBL" id="NKE70632.1"/>
    </source>
</evidence>
<keyword evidence="3 7" id="KW-0812">Transmembrane</keyword>
<keyword evidence="2" id="KW-1003">Cell membrane</keyword>
<feature type="transmembrane region" description="Helical" evidence="8">
    <location>
        <begin position="67"/>
        <end position="88"/>
    </location>
</feature>
<keyword evidence="5" id="KW-0560">Oxidoreductase</keyword>
<feature type="transmembrane region" description="Helical" evidence="8">
    <location>
        <begin position="146"/>
        <end position="165"/>
    </location>
</feature>
<feature type="transmembrane region" description="Helical" evidence="8">
    <location>
        <begin position="185"/>
        <end position="203"/>
    </location>
</feature>
<dbReference type="GO" id="GO:0016491">
    <property type="term" value="F:oxidoreductase activity"/>
    <property type="evidence" value="ECO:0007669"/>
    <property type="project" value="UniProtKB-KW"/>
</dbReference>
<comment type="subcellular location">
    <subcellularLocation>
        <location evidence="1">Cell membrane</location>
        <topology evidence="1">Multi-pass membrane protein</topology>
    </subcellularLocation>
    <subcellularLocation>
        <location evidence="7">Membrane</location>
        <topology evidence="7">Multi-pass membrane protein</topology>
    </subcellularLocation>
</comment>
<feature type="transmembrane region" description="Helical" evidence="8">
    <location>
        <begin position="239"/>
        <end position="257"/>
    </location>
</feature>
<keyword evidence="6 8" id="KW-0472">Membrane</keyword>
<evidence type="ECO:0000256" key="5">
    <source>
        <dbReference type="ARBA" id="ARBA00023002"/>
    </source>
</evidence>
<evidence type="ECO:0000313" key="11">
    <source>
        <dbReference type="Proteomes" id="UP000534783"/>
    </source>
</evidence>
<dbReference type="Proteomes" id="UP000534783">
    <property type="component" value="Unassembled WGS sequence"/>
</dbReference>